<organism evidence="1 2">
    <name type="scientific">Photobacterium lipolyticum</name>
    <dbReference type="NCBI Taxonomy" id="266810"/>
    <lineage>
        <taxon>Bacteria</taxon>
        <taxon>Pseudomonadati</taxon>
        <taxon>Pseudomonadota</taxon>
        <taxon>Gammaproteobacteria</taxon>
        <taxon>Vibrionales</taxon>
        <taxon>Vibrionaceae</taxon>
        <taxon>Photobacterium</taxon>
    </lineage>
</organism>
<dbReference type="Proteomes" id="UP000240904">
    <property type="component" value="Unassembled WGS sequence"/>
</dbReference>
<reference evidence="1 2" key="1">
    <citation type="submission" date="2018-03" db="EMBL/GenBank/DDBJ databases">
        <title>Whole genome sequencing of Histamine producing bacteria.</title>
        <authorList>
            <person name="Butler K."/>
        </authorList>
    </citation>
    <scope>NUCLEOTIDE SEQUENCE [LARGE SCALE GENOMIC DNA]</scope>
    <source>
        <strain evidence="1 2">DSM 16190</strain>
    </source>
</reference>
<dbReference type="EMBL" id="PYMC01000005">
    <property type="protein sequence ID" value="PSW05446.1"/>
    <property type="molecule type" value="Genomic_DNA"/>
</dbReference>
<dbReference type="AlphaFoldDB" id="A0A2T3MZV0"/>
<gene>
    <name evidence="1" type="ORF">C9I89_09355</name>
</gene>
<protein>
    <submittedName>
        <fullName evidence="1">Uncharacterized protein</fullName>
    </submittedName>
</protein>
<proteinExistence type="predicted"/>
<name>A0A2T3MZV0_9GAMM</name>
<accession>A0A2T3MZV0</accession>
<evidence type="ECO:0000313" key="1">
    <source>
        <dbReference type="EMBL" id="PSW05446.1"/>
    </source>
</evidence>
<keyword evidence="2" id="KW-1185">Reference proteome</keyword>
<comment type="caution">
    <text evidence="1">The sequence shown here is derived from an EMBL/GenBank/DDBJ whole genome shotgun (WGS) entry which is preliminary data.</text>
</comment>
<sequence length="65" mass="7371">MIIIARRKDQIGTEVNSTGELPYKAFAPQCPKLAARLEFSSTLLPLYVLEKSSFTTLKDKFAQFF</sequence>
<evidence type="ECO:0000313" key="2">
    <source>
        <dbReference type="Proteomes" id="UP000240904"/>
    </source>
</evidence>